<dbReference type="SMART" id="SM00448">
    <property type="entry name" value="REC"/>
    <property type="match status" value="1"/>
</dbReference>
<dbReference type="SUPFAM" id="SSF52172">
    <property type="entry name" value="CheY-like"/>
    <property type="match status" value="1"/>
</dbReference>
<dbReference type="PANTHER" id="PTHR43065:SF42">
    <property type="entry name" value="TWO-COMPONENT SENSOR PPRA"/>
    <property type="match status" value="1"/>
</dbReference>
<feature type="transmembrane region" description="Helical" evidence="5">
    <location>
        <begin position="165"/>
        <end position="189"/>
    </location>
</feature>
<dbReference type="Gene3D" id="1.10.287.130">
    <property type="match status" value="1"/>
</dbReference>
<organism evidence="8 9">
    <name type="scientific">Gemmatimonas phototrophica</name>
    <dbReference type="NCBI Taxonomy" id="1379270"/>
    <lineage>
        <taxon>Bacteria</taxon>
        <taxon>Pseudomonadati</taxon>
        <taxon>Gemmatimonadota</taxon>
        <taxon>Gemmatimonadia</taxon>
        <taxon>Gemmatimonadales</taxon>
        <taxon>Gemmatimonadaceae</taxon>
        <taxon>Gemmatimonas</taxon>
    </lineage>
</organism>
<dbReference type="CDD" id="cd00156">
    <property type="entry name" value="REC"/>
    <property type="match status" value="1"/>
</dbReference>
<dbReference type="Proteomes" id="UP000076404">
    <property type="component" value="Chromosome"/>
</dbReference>
<feature type="transmembrane region" description="Helical" evidence="5">
    <location>
        <begin position="140"/>
        <end position="159"/>
    </location>
</feature>
<keyword evidence="5" id="KW-1133">Transmembrane helix</keyword>
<evidence type="ECO:0000313" key="9">
    <source>
        <dbReference type="Proteomes" id="UP000076404"/>
    </source>
</evidence>
<feature type="modified residue" description="4-aspartylphosphate" evidence="4">
    <location>
        <position position="516"/>
    </location>
</feature>
<dbReference type="InterPro" id="IPR004358">
    <property type="entry name" value="Sig_transdc_His_kin-like_C"/>
</dbReference>
<dbReference type="SUPFAM" id="SSF55874">
    <property type="entry name" value="ATPase domain of HSP90 chaperone/DNA topoisomerase II/histidine kinase"/>
    <property type="match status" value="1"/>
</dbReference>
<dbReference type="EMBL" id="CP011454">
    <property type="protein sequence ID" value="AMW03877.1"/>
    <property type="molecule type" value="Genomic_DNA"/>
</dbReference>
<dbReference type="eggNOG" id="COG4191">
    <property type="taxonomic scope" value="Bacteria"/>
</dbReference>
<feature type="transmembrane region" description="Helical" evidence="5">
    <location>
        <begin position="30"/>
        <end position="48"/>
    </location>
</feature>
<sequence>MKAVSRQLRRVLEWIARPEGSPLEAWRQRILAALLLGVCVFGFMAYAVGVSVAVANGVFTVVIVDTLVYGLVVLITVARRWPYALRAGALVCLPALLGLFFLYNFGFVAAGFPWLLCFPIFASVLLGVGAGFWAVGVTTAILLTLGLIIPLNVMPWTAATPFAAPLWWVSSASVITLGALVAISAGYLFDGLAREATARRAAEVEADRRERLAALGTLTGGIAHDFNNLLQPIVSSAEYARRTLAEGHEAHTLLDDILITTSRARLLVRRILSFARPPQGLREIVDLGTLVGESERLLRAVLPSSVALHTNVMQTAHIMAEPAELQQVLLNLVTNASHAMQDGGVVTITVDVRLGGEDLHDTLLEQADRVVVLTVSDTGIGMSSDTLARVFEPFFTTKRPGHGTGLGLATVHATVTGLGGVMRGESTLGVGTRMAVLLPAVAPASAVATQVASHPPIIANGPAQHILVVDDEPAVLRATSRLIERLGYQVTRFATPEELLQAFDTLTPAPAMVLTDLSMPVLSGWEVAAQVHARRPALPVLVMTGNLDPGETAPEGHPGVSGILSKPFTTPELRAMLQQCLGG</sequence>
<gene>
    <name evidence="8" type="ORF">GEMMAAP_01510</name>
</gene>
<dbReference type="Pfam" id="PF02518">
    <property type="entry name" value="HATPase_c"/>
    <property type="match status" value="1"/>
</dbReference>
<dbReference type="InterPro" id="IPR005467">
    <property type="entry name" value="His_kinase_dom"/>
</dbReference>
<feature type="transmembrane region" description="Helical" evidence="5">
    <location>
        <begin position="54"/>
        <end position="75"/>
    </location>
</feature>
<evidence type="ECO:0000259" key="6">
    <source>
        <dbReference type="PROSITE" id="PS50109"/>
    </source>
</evidence>
<evidence type="ECO:0000256" key="1">
    <source>
        <dbReference type="ARBA" id="ARBA00000085"/>
    </source>
</evidence>
<evidence type="ECO:0000259" key="7">
    <source>
        <dbReference type="PROSITE" id="PS50110"/>
    </source>
</evidence>
<dbReference type="InterPro" id="IPR036097">
    <property type="entry name" value="HisK_dim/P_sf"/>
</dbReference>
<dbReference type="Gene3D" id="3.30.565.10">
    <property type="entry name" value="Histidine kinase-like ATPase, C-terminal domain"/>
    <property type="match status" value="1"/>
</dbReference>
<evidence type="ECO:0000313" key="8">
    <source>
        <dbReference type="EMBL" id="AMW03877.1"/>
    </source>
</evidence>
<protein>
    <recommendedName>
        <fullName evidence="2">histidine kinase</fullName>
        <ecNumber evidence="2">2.7.13.3</ecNumber>
    </recommendedName>
</protein>
<dbReference type="SMART" id="SM00387">
    <property type="entry name" value="HATPase_c"/>
    <property type="match status" value="1"/>
</dbReference>
<keyword evidence="5" id="KW-0472">Membrane</keyword>
<accession>A0A143BFT5</accession>
<dbReference type="RefSeq" id="WP_026849154.1">
    <property type="nucleotide sequence ID" value="NZ_CP011454.1"/>
</dbReference>
<dbReference type="PRINTS" id="PR00344">
    <property type="entry name" value="BCTRLSENSOR"/>
</dbReference>
<proteinExistence type="predicted"/>
<dbReference type="OrthoDB" id="5389366at2"/>
<dbReference type="STRING" id="1379270.GEMMAAP_01510"/>
<dbReference type="InterPro" id="IPR036890">
    <property type="entry name" value="HATPase_C_sf"/>
</dbReference>
<comment type="catalytic activity">
    <reaction evidence="1">
        <text>ATP + protein L-histidine = ADP + protein N-phospho-L-histidine.</text>
        <dbReference type="EC" id="2.7.13.3"/>
    </reaction>
</comment>
<feature type="domain" description="Response regulatory" evidence="7">
    <location>
        <begin position="465"/>
        <end position="581"/>
    </location>
</feature>
<evidence type="ECO:0000256" key="3">
    <source>
        <dbReference type="ARBA" id="ARBA00022553"/>
    </source>
</evidence>
<dbReference type="InterPro" id="IPR003594">
    <property type="entry name" value="HATPase_dom"/>
</dbReference>
<keyword evidence="9" id="KW-1185">Reference proteome</keyword>
<dbReference type="PROSITE" id="PS50110">
    <property type="entry name" value="RESPONSE_REGULATORY"/>
    <property type="match status" value="1"/>
</dbReference>
<dbReference type="PANTHER" id="PTHR43065">
    <property type="entry name" value="SENSOR HISTIDINE KINASE"/>
    <property type="match status" value="1"/>
</dbReference>
<dbReference type="KEGG" id="gph:GEMMAAP_01510"/>
<evidence type="ECO:0000256" key="4">
    <source>
        <dbReference type="PROSITE-ProRule" id="PRU00169"/>
    </source>
</evidence>
<dbReference type="InterPro" id="IPR003661">
    <property type="entry name" value="HisK_dim/P_dom"/>
</dbReference>
<dbReference type="GO" id="GO:0000155">
    <property type="term" value="F:phosphorelay sensor kinase activity"/>
    <property type="evidence" value="ECO:0007669"/>
    <property type="project" value="InterPro"/>
</dbReference>
<dbReference type="Pfam" id="PF00072">
    <property type="entry name" value="Response_reg"/>
    <property type="match status" value="1"/>
</dbReference>
<reference evidence="8 9" key="2">
    <citation type="journal article" date="2016" name="Environ. Microbiol. Rep.">
        <title>Metagenomic evidence for the presence of phototrophic Gemmatimonadetes bacteria in diverse environments.</title>
        <authorList>
            <person name="Zeng Y."/>
            <person name="Baumbach J."/>
            <person name="Barbosa E.G."/>
            <person name="Azevedo V."/>
            <person name="Zhang C."/>
            <person name="Koblizek M."/>
        </authorList>
    </citation>
    <scope>NUCLEOTIDE SEQUENCE [LARGE SCALE GENOMIC DNA]</scope>
    <source>
        <strain evidence="8 9">AP64</strain>
    </source>
</reference>
<keyword evidence="3 4" id="KW-0597">Phosphoprotein</keyword>
<evidence type="ECO:0000256" key="2">
    <source>
        <dbReference type="ARBA" id="ARBA00012438"/>
    </source>
</evidence>
<dbReference type="SMART" id="SM00388">
    <property type="entry name" value="HisKA"/>
    <property type="match status" value="1"/>
</dbReference>
<dbReference type="SUPFAM" id="SSF47384">
    <property type="entry name" value="Homodimeric domain of signal transducing histidine kinase"/>
    <property type="match status" value="1"/>
</dbReference>
<dbReference type="InterPro" id="IPR048437">
    <property type="entry name" value="MASE11"/>
</dbReference>
<dbReference type="InterPro" id="IPR011006">
    <property type="entry name" value="CheY-like_superfamily"/>
</dbReference>
<dbReference type="Pfam" id="PF20969">
    <property type="entry name" value="MASE11"/>
    <property type="match status" value="1"/>
</dbReference>
<name>A0A143BFT5_9BACT</name>
<feature type="transmembrane region" description="Helical" evidence="5">
    <location>
        <begin position="87"/>
        <end position="106"/>
    </location>
</feature>
<dbReference type="Gene3D" id="3.40.50.2300">
    <property type="match status" value="1"/>
</dbReference>
<evidence type="ECO:0000256" key="5">
    <source>
        <dbReference type="SAM" id="Phobius"/>
    </source>
</evidence>
<dbReference type="PROSITE" id="PS50109">
    <property type="entry name" value="HIS_KIN"/>
    <property type="match status" value="1"/>
</dbReference>
<dbReference type="AlphaFoldDB" id="A0A143BFT5"/>
<feature type="domain" description="Histidine kinase" evidence="6">
    <location>
        <begin position="221"/>
        <end position="442"/>
    </location>
</feature>
<dbReference type="EC" id="2.7.13.3" evidence="2"/>
<reference evidence="8 9" key="1">
    <citation type="journal article" date="2014" name="Proc. Natl. Acad. Sci. U.S.A.">
        <title>Functional type 2 photosynthetic reaction centers found in the rare bacterial phylum Gemmatimonadetes.</title>
        <authorList>
            <person name="Zeng Y."/>
            <person name="Feng F."/>
            <person name="Medova H."/>
            <person name="Dean J."/>
            <person name="Koblizek M."/>
        </authorList>
    </citation>
    <scope>NUCLEOTIDE SEQUENCE [LARGE SCALE GENOMIC DNA]</scope>
    <source>
        <strain evidence="8 9">AP64</strain>
    </source>
</reference>
<dbReference type="InterPro" id="IPR001789">
    <property type="entry name" value="Sig_transdc_resp-reg_receiver"/>
</dbReference>
<keyword evidence="5" id="KW-0812">Transmembrane</keyword>